<dbReference type="Gene3D" id="1.20.1250.20">
    <property type="entry name" value="MFS general substrate transporter like domains"/>
    <property type="match status" value="1"/>
</dbReference>
<evidence type="ECO:0000256" key="4">
    <source>
        <dbReference type="ARBA" id="ARBA00022692"/>
    </source>
</evidence>
<keyword evidence="5 7" id="KW-1133">Transmembrane helix</keyword>
<dbReference type="InterPro" id="IPR020846">
    <property type="entry name" value="MFS_dom"/>
</dbReference>
<name>A0A318N5K0_9BIFI</name>
<dbReference type="Pfam" id="PF07690">
    <property type="entry name" value="MFS_1"/>
    <property type="match status" value="1"/>
</dbReference>
<keyword evidence="3" id="KW-1003">Cell membrane</keyword>
<dbReference type="PROSITE" id="PS50850">
    <property type="entry name" value="MFS"/>
    <property type="match status" value="1"/>
</dbReference>
<protein>
    <recommendedName>
        <fullName evidence="8">Major facilitator superfamily (MFS) profile domain-containing protein</fullName>
    </recommendedName>
</protein>
<reference evidence="9 10" key="1">
    <citation type="submission" date="2018-05" db="EMBL/GenBank/DDBJ databases">
        <title>Reference genomes for bee gut microbiota database.</title>
        <authorList>
            <person name="Ellegaard K.M."/>
        </authorList>
    </citation>
    <scope>NUCLEOTIDE SEQUENCE [LARGE SCALE GENOMIC DNA]</scope>
    <source>
        <strain evidence="9 10">ESL0199</strain>
    </source>
</reference>
<feature type="domain" description="Major facilitator superfamily (MFS) profile" evidence="8">
    <location>
        <begin position="14"/>
        <end position="396"/>
    </location>
</feature>
<dbReference type="SUPFAM" id="SSF103473">
    <property type="entry name" value="MFS general substrate transporter"/>
    <property type="match status" value="1"/>
</dbReference>
<dbReference type="GO" id="GO:0022857">
    <property type="term" value="F:transmembrane transporter activity"/>
    <property type="evidence" value="ECO:0007669"/>
    <property type="project" value="InterPro"/>
</dbReference>
<sequence length="400" mass="43479">MLVDKFSGKARTIAIAIGVLQIYFACIAANVMDPALHDLQTLYPGISHERIASLITIPNLWSIPASIFSGLLTGRRFKYRQVLSVSFMLIVCSGIAPMFLLSFNAMIIARMFLGFGLGLLFPLGNALIIDLFPSERRAYMFGVGEVVKNVALILLQMIVGLLVGVSVRISWGAYLLILLSFALLLLFLPEPKTKPIQEQTPLRVAIKNLPNRLYVFVIFYCICMIVQTVYQLNLSSIIVTEHLGNAATAATVLSTATFTAMFAALSFGFIQKALKDYTITFCTGALAVGTLLISLAHTLPLMYASAVVVGIGLGTMSSSFYMKIADCANNENAALVSGFQVVLGGLGGYLPHYFLLLVAVLFHTESLRLPITVGAFLLAAVSIGFAFFYLLAHHRRRASV</sequence>
<dbReference type="Proteomes" id="UP000248128">
    <property type="component" value="Unassembled WGS sequence"/>
</dbReference>
<comment type="caution">
    <text evidence="9">The sequence shown here is derived from an EMBL/GenBank/DDBJ whole genome shotgun (WGS) entry which is preliminary data.</text>
</comment>
<feature type="transmembrane region" description="Helical" evidence="7">
    <location>
        <begin position="369"/>
        <end position="392"/>
    </location>
</feature>
<dbReference type="OrthoDB" id="9812221at2"/>
<evidence type="ECO:0000256" key="2">
    <source>
        <dbReference type="ARBA" id="ARBA00022448"/>
    </source>
</evidence>
<comment type="subcellular location">
    <subcellularLocation>
        <location evidence="1">Cell membrane</location>
        <topology evidence="1">Multi-pass membrane protein</topology>
    </subcellularLocation>
</comment>
<feature type="transmembrane region" description="Helical" evidence="7">
    <location>
        <begin position="146"/>
        <end position="165"/>
    </location>
</feature>
<dbReference type="RefSeq" id="WP_110412276.1">
    <property type="nucleotide sequence ID" value="NZ_QGLK01000001.1"/>
</dbReference>
<keyword evidence="6 7" id="KW-0472">Membrane</keyword>
<evidence type="ECO:0000313" key="9">
    <source>
        <dbReference type="EMBL" id="PXY89372.1"/>
    </source>
</evidence>
<evidence type="ECO:0000313" key="10">
    <source>
        <dbReference type="Proteomes" id="UP000248128"/>
    </source>
</evidence>
<organism evidence="9 10">
    <name type="scientific">Bifidobacterium asteroides</name>
    <dbReference type="NCBI Taxonomy" id="1684"/>
    <lineage>
        <taxon>Bacteria</taxon>
        <taxon>Bacillati</taxon>
        <taxon>Actinomycetota</taxon>
        <taxon>Actinomycetes</taxon>
        <taxon>Bifidobacteriales</taxon>
        <taxon>Bifidobacteriaceae</taxon>
        <taxon>Bifidobacterium</taxon>
    </lineage>
</organism>
<feature type="transmembrane region" description="Helical" evidence="7">
    <location>
        <begin position="277"/>
        <end position="296"/>
    </location>
</feature>
<keyword evidence="4 7" id="KW-0812">Transmembrane</keyword>
<evidence type="ECO:0000256" key="6">
    <source>
        <dbReference type="ARBA" id="ARBA00023136"/>
    </source>
</evidence>
<proteinExistence type="predicted"/>
<feature type="transmembrane region" description="Helical" evidence="7">
    <location>
        <begin position="302"/>
        <end position="322"/>
    </location>
</feature>
<evidence type="ECO:0000256" key="3">
    <source>
        <dbReference type="ARBA" id="ARBA00022475"/>
    </source>
</evidence>
<dbReference type="PANTHER" id="PTHR23517">
    <property type="entry name" value="RESISTANCE PROTEIN MDTM, PUTATIVE-RELATED-RELATED"/>
    <property type="match status" value="1"/>
</dbReference>
<dbReference type="EMBL" id="QGLK01000001">
    <property type="protein sequence ID" value="PXY89372.1"/>
    <property type="molecule type" value="Genomic_DNA"/>
</dbReference>
<keyword evidence="2" id="KW-0813">Transport</keyword>
<dbReference type="InterPro" id="IPR050171">
    <property type="entry name" value="MFS_Transporters"/>
</dbReference>
<dbReference type="PANTHER" id="PTHR23517:SF2">
    <property type="entry name" value="MULTIDRUG RESISTANCE PROTEIN MDTH"/>
    <property type="match status" value="1"/>
</dbReference>
<dbReference type="AlphaFoldDB" id="A0A318N5K0"/>
<feature type="transmembrane region" description="Helical" evidence="7">
    <location>
        <begin position="209"/>
        <end position="230"/>
    </location>
</feature>
<evidence type="ECO:0000256" key="1">
    <source>
        <dbReference type="ARBA" id="ARBA00004651"/>
    </source>
</evidence>
<feature type="transmembrane region" description="Helical" evidence="7">
    <location>
        <begin position="171"/>
        <end position="188"/>
    </location>
</feature>
<feature type="transmembrane region" description="Helical" evidence="7">
    <location>
        <begin position="12"/>
        <end position="31"/>
    </location>
</feature>
<feature type="transmembrane region" description="Helical" evidence="7">
    <location>
        <begin position="85"/>
        <end position="109"/>
    </location>
</feature>
<evidence type="ECO:0000256" key="5">
    <source>
        <dbReference type="ARBA" id="ARBA00022989"/>
    </source>
</evidence>
<gene>
    <name evidence="9" type="ORF">DKK74_00335</name>
</gene>
<feature type="transmembrane region" description="Helical" evidence="7">
    <location>
        <begin position="334"/>
        <end position="363"/>
    </location>
</feature>
<dbReference type="GO" id="GO:0005886">
    <property type="term" value="C:plasma membrane"/>
    <property type="evidence" value="ECO:0007669"/>
    <property type="project" value="UniProtKB-SubCell"/>
</dbReference>
<evidence type="ECO:0000256" key="7">
    <source>
        <dbReference type="SAM" id="Phobius"/>
    </source>
</evidence>
<dbReference type="InterPro" id="IPR011701">
    <property type="entry name" value="MFS"/>
</dbReference>
<feature type="transmembrane region" description="Helical" evidence="7">
    <location>
        <begin position="115"/>
        <end position="134"/>
    </location>
</feature>
<accession>A0A318N5K0</accession>
<dbReference type="InterPro" id="IPR036259">
    <property type="entry name" value="MFS_trans_sf"/>
</dbReference>
<feature type="transmembrane region" description="Helical" evidence="7">
    <location>
        <begin position="250"/>
        <end position="270"/>
    </location>
</feature>
<feature type="transmembrane region" description="Helical" evidence="7">
    <location>
        <begin position="51"/>
        <end position="73"/>
    </location>
</feature>
<evidence type="ECO:0000259" key="8">
    <source>
        <dbReference type="PROSITE" id="PS50850"/>
    </source>
</evidence>